<evidence type="ECO:0000313" key="4">
    <source>
        <dbReference type="Proteomes" id="UP000546642"/>
    </source>
</evidence>
<dbReference type="RefSeq" id="WP_184073433.1">
    <property type="nucleotide sequence ID" value="NZ_JACHDS010000001.1"/>
</dbReference>
<dbReference type="Proteomes" id="UP000546642">
    <property type="component" value="Unassembled WGS sequence"/>
</dbReference>
<dbReference type="EMBL" id="JACHDS010000001">
    <property type="protein sequence ID" value="MBB6170651.1"/>
    <property type="molecule type" value="Genomic_DNA"/>
</dbReference>
<protein>
    <recommendedName>
        <fullName evidence="5">Lipoprotein</fullName>
    </recommendedName>
</protein>
<evidence type="ECO:0000313" key="3">
    <source>
        <dbReference type="EMBL" id="MBB6170651.1"/>
    </source>
</evidence>
<name>A0A7W9YG40_9ACTN</name>
<organism evidence="3 4">
    <name type="scientific">Nocardiopsis mwathae</name>
    <dbReference type="NCBI Taxonomy" id="1472723"/>
    <lineage>
        <taxon>Bacteria</taxon>
        <taxon>Bacillati</taxon>
        <taxon>Actinomycetota</taxon>
        <taxon>Actinomycetes</taxon>
        <taxon>Streptosporangiales</taxon>
        <taxon>Nocardiopsidaceae</taxon>
        <taxon>Nocardiopsis</taxon>
    </lineage>
</organism>
<comment type="caution">
    <text evidence="3">The sequence shown here is derived from an EMBL/GenBank/DDBJ whole genome shotgun (WGS) entry which is preliminary data.</text>
</comment>
<keyword evidence="4" id="KW-1185">Reference proteome</keyword>
<feature type="signal peptide" evidence="2">
    <location>
        <begin position="1"/>
        <end position="28"/>
    </location>
</feature>
<gene>
    <name evidence="3" type="ORF">HNR23_000711</name>
</gene>
<feature type="compositionally biased region" description="Polar residues" evidence="1">
    <location>
        <begin position="29"/>
        <end position="50"/>
    </location>
</feature>
<feature type="chain" id="PRO_5031250327" description="Lipoprotein" evidence="2">
    <location>
        <begin position="29"/>
        <end position="207"/>
    </location>
</feature>
<proteinExistence type="predicted"/>
<feature type="region of interest" description="Disordered" evidence="1">
    <location>
        <begin position="29"/>
        <end position="52"/>
    </location>
</feature>
<evidence type="ECO:0008006" key="5">
    <source>
        <dbReference type="Google" id="ProtNLM"/>
    </source>
</evidence>
<evidence type="ECO:0000256" key="1">
    <source>
        <dbReference type="SAM" id="MobiDB-lite"/>
    </source>
</evidence>
<sequence length="207" mass="22422">MPIVSHYSKSAGAATASLLLALSLSACGTENGTQDTDNGQEAAENSSQESGFVEAERAGVSFEVPSEWDAQSEDQADEGWEPGFILYEGDEPVGWVGIYTSLTEENDPNLTGELITVGTLRDLRLTRGYEVKSKEEVDISGAKSAFAVNYTLPNDDENREIVYATDIGIVTSELRALNVRAQMIVDSNEARPSELDHIVNSVKVEEE</sequence>
<evidence type="ECO:0000256" key="2">
    <source>
        <dbReference type="SAM" id="SignalP"/>
    </source>
</evidence>
<dbReference type="AlphaFoldDB" id="A0A7W9YG40"/>
<accession>A0A7W9YG40</accession>
<reference evidence="3 4" key="1">
    <citation type="submission" date="2020-08" db="EMBL/GenBank/DDBJ databases">
        <title>Sequencing the genomes of 1000 actinobacteria strains.</title>
        <authorList>
            <person name="Klenk H.-P."/>
        </authorList>
    </citation>
    <scope>NUCLEOTIDE SEQUENCE [LARGE SCALE GENOMIC DNA]</scope>
    <source>
        <strain evidence="3 4">DSM 46659</strain>
    </source>
</reference>
<keyword evidence="2" id="KW-0732">Signal</keyword>